<dbReference type="GO" id="GO:0016020">
    <property type="term" value="C:membrane"/>
    <property type="evidence" value="ECO:0007669"/>
    <property type="project" value="GOC"/>
</dbReference>
<protein>
    <submittedName>
        <fullName evidence="9">Acyl-[acyl-carrier-protein]--UDP-N-acetylglucosamine O-acyltransferase</fullName>
    </submittedName>
</protein>
<dbReference type="Proteomes" id="UP000225740">
    <property type="component" value="Unassembled WGS sequence"/>
</dbReference>
<name>A0A2G1W877_9BACT</name>
<evidence type="ECO:0000313" key="10">
    <source>
        <dbReference type="Proteomes" id="UP000225740"/>
    </source>
</evidence>
<dbReference type="GO" id="GO:0008780">
    <property type="term" value="F:acyl-[acyl-carrier-protein]-UDP-N-acetylglucosamine O-acyltransferase activity"/>
    <property type="evidence" value="ECO:0007669"/>
    <property type="project" value="InterPro"/>
</dbReference>
<comment type="caution">
    <text evidence="9">The sequence shown here is derived from an EMBL/GenBank/DDBJ whole genome shotgun (WGS) entry which is preliminary data.</text>
</comment>
<organism evidence="9 10">
    <name type="scientific">Rhodopirellula bahusiensis</name>
    <dbReference type="NCBI Taxonomy" id="2014065"/>
    <lineage>
        <taxon>Bacteria</taxon>
        <taxon>Pseudomonadati</taxon>
        <taxon>Planctomycetota</taxon>
        <taxon>Planctomycetia</taxon>
        <taxon>Pirellulales</taxon>
        <taxon>Pirellulaceae</taxon>
        <taxon>Rhodopirellula</taxon>
    </lineage>
</organism>
<evidence type="ECO:0000256" key="5">
    <source>
        <dbReference type="ARBA" id="ARBA00022737"/>
    </source>
</evidence>
<dbReference type="Gene3D" id="1.20.1180.10">
    <property type="entry name" value="Udp N-acetylglucosamine O-acyltransferase, C-terminal domain"/>
    <property type="match status" value="1"/>
</dbReference>
<dbReference type="PIRSF" id="PIRSF000456">
    <property type="entry name" value="UDP-GlcNAc_acltr"/>
    <property type="match status" value="1"/>
</dbReference>
<evidence type="ECO:0000259" key="8">
    <source>
        <dbReference type="Pfam" id="PF13720"/>
    </source>
</evidence>
<keyword evidence="5" id="KW-0677">Repeat</keyword>
<proteinExistence type="predicted"/>
<dbReference type="InterPro" id="IPR029098">
    <property type="entry name" value="Acetyltransf_C"/>
</dbReference>
<keyword evidence="10" id="KW-1185">Reference proteome</keyword>
<keyword evidence="1" id="KW-0963">Cytoplasm</keyword>
<dbReference type="PANTHER" id="PTHR43480:SF1">
    <property type="entry name" value="ACYL-[ACYL-CARRIER-PROTEIN]--UDP-N-ACETYLGLUCOSAMINE O-ACYLTRANSFERASE, MITOCHONDRIAL-RELATED"/>
    <property type="match status" value="1"/>
</dbReference>
<dbReference type="RefSeq" id="WP_099261141.1">
    <property type="nucleotide sequence ID" value="NZ_JBDUYK010000113.1"/>
</dbReference>
<dbReference type="NCBIfam" id="TIGR01852">
    <property type="entry name" value="lipid_A_lpxA"/>
    <property type="match status" value="1"/>
</dbReference>
<dbReference type="InterPro" id="IPR010137">
    <property type="entry name" value="Lipid_A_LpxA"/>
</dbReference>
<feature type="domain" description="UDP N-acetylglucosamine O-acyltransferase C-terminal" evidence="8">
    <location>
        <begin position="177"/>
        <end position="253"/>
    </location>
</feature>
<dbReference type="CDD" id="cd03351">
    <property type="entry name" value="LbH_UDP-GlcNAc_AT"/>
    <property type="match status" value="1"/>
</dbReference>
<accession>A0A2G1W877</accession>
<keyword evidence="6" id="KW-0443">Lipid metabolism</keyword>
<evidence type="ECO:0000256" key="2">
    <source>
        <dbReference type="ARBA" id="ARBA00022516"/>
    </source>
</evidence>
<keyword evidence="2" id="KW-0444">Lipid biosynthesis</keyword>
<dbReference type="OrthoDB" id="9807278at2"/>
<gene>
    <name evidence="9" type="ORF">CEE69_13310</name>
</gene>
<dbReference type="InterPro" id="IPR037157">
    <property type="entry name" value="Acetyltransf_C_sf"/>
</dbReference>
<evidence type="ECO:0000256" key="7">
    <source>
        <dbReference type="ARBA" id="ARBA00023315"/>
    </source>
</evidence>
<dbReference type="GO" id="GO:0009245">
    <property type="term" value="P:lipid A biosynthetic process"/>
    <property type="evidence" value="ECO:0007669"/>
    <property type="project" value="UniProtKB-KW"/>
</dbReference>
<dbReference type="NCBIfam" id="NF003657">
    <property type="entry name" value="PRK05289.1"/>
    <property type="match status" value="1"/>
</dbReference>
<dbReference type="EMBL" id="NIZW01000009">
    <property type="protein sequence ID" value="PHQ34839.1"/>
    <property type="molecule type" value="Genomic_DNA"/>
</dbReference>
<dbReference type="Pfam" id="PF00132">
    <property type="entry name" value="Hexapep"/>
    <property type="match status" value="2"/>
</dbReference>
<evidence type="ECO:0000256" key="4">
    <source>
        <dbReference type="ARBA" id="ARBA00022679"/>
    </source>
</evidence>
<evidence type="ECO:0000256" key="3">
    <source>
        <dbReference type="ARBA" id="ARBA00022556"/>
    </source>
</evidence>
<dbReference type="Pfam" id="PF13720">
    <property type="entry name" value="Acetyltransf_11"/>
    <property type="match status" value="1"/>
</dbReference>
<keyword evidence="3" id="KW-0441">Lipid A biosynthesis</keyword>
<sequence>MSATIAQTAVVDPRAQIGEGVQIGHFCVIGPNVKLGDRTRVGDHVTLDGVTSIGCDNQIFPHVSIGTNPQDVSYRNTPTRVEIGDGNVFREQVTINRASEKEDGVTRVGDHNYLMTGTHIAHDCSIGSRIVLANNCMIGGHAHIADDVTIAGGAGVHQFVSIGTLSFVGAMTRILQDVPPFVIVDGADARPRCVNTVGLKRHDYTDDDIAVLTQAFRLLYRKRIGVEPARDQLFATGPIRPVLRHLFDCLDNSCLGRAGRGRDRRKKAA</sequence>
<dbReference type="PANTHER" id="PTHR43480">
    <property type="entry name" value="ACYL-[ACYL-CARRIER-PROTEIN]--UDP-N-ACETYLGLUCOSAMINE O-ACYLTRANSFERASE"/>
    <property type="match status" value="1"/>
</dbReference>
<keyword evidence="4 9" id="KW-0808">Transferase</keyword>
<evidence type="ECO:0000313" key="9">
    <source>
        <dbReference type="EMBL" id="PHQ34839.1"/>
    </source>
</evidence>
<evidence type="ECO:0000256" key="6">
    <source>
        <dbReference type="ARBA" id="ARBA00023098"/>
    </source>
</evidence>
<dbReference type="InterPro" id="IPR001451">
    <property type="entry name" value="Hexapep"/>
</dbReference>
<dbReference type="InterPro" id="IPR018357">
    <property type="entry name" value="Hexapep_transf_CS"/>
</dbReference>
<dbReference type="SUPFAM" id="SSF51161">
    <property type="entry name" value="Trimeric LpxA-like enzymes"/>
    <property type="match status" value="1"/>
</dbReference>
<keyword evidence="7 9" id="KW-0012">Acyltransferase</keyword>
<dbReference type="Gene3D" id="2.160.10.10">
    <property type="entry name" value="Hexapeptide repeat proteins"/>
    <property type="match status" value="1"/>
</dbReference>
<reference evidence="9 10" key="1">
    <citation type="submission" date="2017-06" db="EMBL/GenBank/DDBJ databases">
        <title>Description of Rhodopirellula bahusiensis sp. nov.</title>
        <authorList>
            <person name="Kizina J."/>
            <person name="Harder J."/>
        </authorList>
    </citation>
    <scope>NUCLEOTIDE SEQUENCE [LARGE SCALE GENOMIC DNA]</scope>
    <source>
        <strain evidence="9 10">SWK21</strain>
    </source>
</reference>
<evidence type="ECO:0000256" key="1">
    <source>
        <dbReference type="ARBA" id="ARBA00022490"/>
    </source>
</evidence>
<dbReference type="AlphaFoldDB" id="A0A2G1W877"/>
<dbReference type="InterPro" id="IPR011004">
    <property type="entry name" value="Trimer_LpxA-like_sf"/>
</dbReference>
<dbReference type="GeneID" id="90609085"/>
<dbReference type="PROSITE" id="PS00101">
    <property type="entry name" value="HEXAPEP_TRANSFERASES"/>
    <property type="match status" value="2"/>
</dbReference>